<dbReference type="SUPFAM" id="SSF50129">
    <property type="entry name" value="GroES-like"/>
    <property type="match status" value="1"/>
</dbReference>
<dbReference type="Gene3D" id="3.90.180.10">
    <property type="entry name" value="Medium-chain alcohol dehydrogenases, catalytic domain"/>
    <property type="match status" value="1"/>
</dbReference>
<proteinExistence type="predicted"/>
<evidence type="ECO:0000313" key="1">
    <source>
        <dbReference type="EMBL" id="MFB9625689.1"/>
    </source>
</evidence>
<name>A0ABV5S3U9_9ACTN</name>
<dbReference type="InterPro" id="IPR011032">
    <property type="entry name" value="GroES-like_sf"/>
</dbReference>
<comment type="caution">
    <text evidence="1">The sequence shown here is derived from an EMBL/GenBank/DDBJ whole genome shotgun (WGS) entry which is preliminary data.</text>
</comment>
<dbReference type="EMBL" id="JBHMBW010000019">
    <property type="protein sequence ID" value="MFB9625689.1"/>
    <property type="molecule type" value="Genomic_DNA"/>
</dbReference>
<dbReference type="RefSeq" id="WP_344984223.1">
    <property type="nucleotide sequence ID" value="NZ_BAAAXV010000001.1"/>
</dbReference>
<sequence>MRAFVITGPGHAEVQEVEPPAPLEGEVVVEVERAGVCGTDMEFYRDAGQCSRL</sequence>
<dbReference type="Proteomes" id="UP001589532">
    <property type="component" value="Unassembled WGS sequence"/>
</dbReference>
<protein>
    <submittedName>
        <fullName evidence="1">Alcohol dehydrogenase catalytic domain-containing protein</fullName>
    </submittedName>
</protein>
<keyword evidence="2" id="KW-1185">Reference proteome</keyword>
<gene>
    <name evidence="1" type="ORF">ACFFSA_21615</name>
</gene>
<organism evidence="1 2">
    <name type="scientific">Nonomuraea helvata</name>
    <dbReference type="NCBI Taxonomy" id="37484"/>
    <lineage>
        <taxon>Bacteria</taxon>
        <taxon>Bacillati</taxon>
        <taxon>Actinomycetota</taxon>
        <taxon>Actinomycetes</taxon>
        <taxon>Streptosporangiales</taxon>
        <taxon>Streptosporangiaceae</taxon>
        <taxon>Nonomuraea</taxon>
    </lineage>
</organism>
<reference evidence="1 2" key="1">
    <citation type="submission" date="2024-09" db="EMBL/GenBank/DDBJ databases">
        <authorList>
            <person name="Sun Q."/>
            <person name="Mori K."/>
        </authorList>
    </citation>
    <scope>NUCLEOTIDE SEQUENCE [LARGE SCALE GENOMIC DNA]</scope>
    <source>
        <strain evidence="1 2">JCM 3143</strain>
    </source>
</reference>
<evidence type="ECO:0000313" key="2">
    <source>
        <dbReference type="Proteomes" id="UP001589532"/>
    </source>
</evidence>
<accession>A0ABV5S3U9</accession>